<proteinExistence type="predicted"/>
<accession>A0AAE2CAS1</accession>
<reference evidence="1" key="2">
    <citation type="journal article" date="2024" name="Plant">
        <title>Genomic evolution and insights into agronomic trait innovations of Sesamum species.</title>
        <authorList>
            <person name="Miao H."/>
            <person name="Wang L."/>
            <person name="Qu L."/>
            <person name="Liu H."/>
            <person name="Sun Y."/>
            <person name="Le M."/>
            <person name="Wang Q."/>
            <person name="Wei S."/>
            <person name="Zheng Y."/>
            <person name="Lin W."/>
            <person name="Duan Y."/>
            <person name="Cao H."/>
            <person name="Xiong S."/>
            <person name="Wang X."/>
            <person name="Wei L."/>
            <person name="Li C."/>
            <person name="Ma Q."/>
            <person name="Ju M."/>
            <person name="Zhao R."/>
            <person name="Li G."/>
            <person name="Mu C."/>
            <person name="Tian Q."/>
            <person name="Mei H."/>
            <person name="Zhang T."/>
            <person name="Gao T."/>
            <person name="Zhang H."/>
        </authorList>
    </citation>
    <scope>NUCLEOTIDE SEQUENCE</scope>
    <source>
        <strain evidence="1">3651</strain>
    </source>
</reference>
<name>A0AAE2CAS1_9LAMI</name>
<comment type="caution">
    <text evidence="1">The sequence shown here is derived from an EMBL/GenBank/DDBJ whole genome shotgun (WGS) entry which is preliminary data.</text>
</comment>
<protein>
    <submittedName>
        <fullName evidence="1">Uncharacterized protein</fullName>
    </submittedName>
</protein>
<reference evidence="1" key="1">
    <citation type="submission" date="2020-06" db="EMBL/GenBank/DDBJ databases">
        <authorList>
            <person name="Li T."/>
            <person name="Hu X."/>
            <person name="Zhang T."/>
            <person name="Song X."/>
            <person name="Zhang H."/>
            <person name="Dai N."/>
            <person name="Sheng W."/>
            <person name="Hou X."/>
            <person name="Wei L."/>
        </authorList>
    </citation>
    <scope>NUCLEOTIDE SEQUENCE</scope>
    <source>
        <strain evidence="1">3651</strain>
        <tissue evidence="1">Leaf</tissue>
    </source>
</reference>
<organism evidence="1 2">
    <name type="scientific">Sesamum alatum</name>
    <dbReference type="NCBI Taxonomy" id="300844"/>
    <lineage>
        <taxon>Eukaryota</taxon>
        <taxon>Viridiplantae</taxon>
        <taxon>Streptophyta</taxon>
        <taxon>Embryophyta</taxon>
        <taxon>Tracheophyta</taxon>
        <taxon>Spermatophyta</taxon>
        <taxon>Magnoliopsida</taxon>
        <taxon>eudicotyledons</taxon>
        <taxon>Gunneridae</taxon>
        <taxon>Pentapetalae</taxon>
        <taxon>asterids</taxon>
        <taxon>lamiids</taxon>
        <taxon>Lamiales</taxon>
        <taxon>Pedaliaceae</taxon>
        <taxon>Sesamum</taxon>
    </lineage>
</organism>
<dbReference type="EMBL" id="JACGWO010000011">
    <property type="protein sequence ID" value="KAK4415236.1"/>
    <property type="molecule type" value="Genomic_DNA"/>
</dbReference>
<evidence type="ECO:0000313" key="2">
    <source>
        <dbReference type="Proteomes" id="UP001293254"/>
    </source>
</evidence>
<sequence>MFKAILCDRDQALLGRQSHTKVEEHFAHCMMKACAFGLNLSLKRSAFREDKMPWSRRILPSKPRLRPSKINCRRCGPRAMRRLQIWRLNSIGFDEGLVEGRAKYLVSDEHKTLLAGTRVEATHDFMKSSAFGIALEIKTARSTINAFELCLS</sequence>
<keyword evidence="2" id="KW-1185">Reference proteome</keyword>
<dbReference type="Proteomes" id="UP001293254">
    <property type="component" value="Unassembled WGS sequence"/>
</dbReference>
<dbReference type="AlphaFoldDB" id="A0AAE2CAS1"/>
<evidence type="ECO:0000313" key="1">
    <source>
        <dbReference type="EMBL" id="KAK4415236.1"/>
    </source>
</evidence>
<gene>
    <name evidence="1" type="ORF">Salat_2630900</name>
</gene>